<feature type="domain" description="Glycosyltransferase 61 catalytic" evidence="1">
    <location>
        <begin position="235"/>
        <end position="411"/>
    </location>
</feature>
<dbReference type="GO" id="GO:0016757">
    <property type="term" value="F:glycosyltransferase activity"/>
    <property type="evidence" value="ECO:0007669"/>
    <property type="project" value="InterPro"/>
</dbReference>
<organism evidence="2 3">
    <name type="scientific">Paeniglutamicibacter gangotriensis Lz1y</name>
    <dbReference type="NCBI Taxonomy" id="1276920"/>
    <lineage>
        <taxon>Bacteria</taxon>
        <taxon>Bacillati</taxon>
        <taxon>Actinomycetota</taxon>
        <taxon>Actinomycetes</taxon>
        <taxon>Micrococcales</taxon>
        <taxon>Micrococcaceae</taxon>
        <taxon>Paeniglutamicibacter</taxon>
    </lineage>
</organism>
<dbReference type="EMBL" id="AOCK01000015">
    <property type="protein sequence ID" value="EMQ96701.1"/>
    <property type="molecule type" value="Genomic_DNA"/>
</dbReference>
<dbReference type="eggNOG" id="COG4421">
    <property type="taxonomic scope" value="Bacteria"/>
</dbReference>
<comment type="caution">
    <text evidence="2">The sequence shown here is derived from an EMBL/GenBank/DDBJ whole genome shotgun (WGS) entry which is preliminary data.</text>
</comment>
<proteinExistence type="predicted"/>
<evidence type="ECO:0000313" key="2">
    <source>
        <dbReference type="EMBL" id="EMQ96701.1"/>
    </source>
</evidence>
<dbReference type="AlphaFoldDB" id="M7MNU9"/>
<dbReference type="Proteomes" id="UP000012015">
    <property type="component" value="Unassembled WGS sequence"/>
</dbReference>
<dbReference type="STRING" id="1276920.ADIAG_04027"/>
<evidence type="ECO:0000259" key="1">
    <source>
        <dbReference type="Pfam" id="PF04577"/>
    </source>
</evidence>
<keyword evidence="3" id="KW-1185">Reference proteome</keyword>
<accession>M7MNU9</accession>
<sequence length="475" mass="53540">MHHILANRGKAQAIVDFTTDRSTFKNLFFHLNDGGHYILGNTESVIPGNRETAAHYLAATLRLNIASRNRNIGFFNDEIGISKSFKSISLHDDCWVVKKSGNHLYKIRDSDANYIFDGPRFGTDVSVLEVIEGGTFESEADLITNNVSLSKRFLRKIEYPSLSLRSYHSVVCGPGQVYWKDGVVLPDSFRQIKAHRLRSRTILEAGQWFAEDPGATAVCKEGTYFALDSEVPGHFGHFTSEIVARIWGWKLAKVRFPELKALISFDGKQGDLYNWQYEILAAAGVERKDVEIIHQPTLVERLIGATPMFSNPKFVHPNLKEVWNDIGRNLYCPMTKYDKIFVSRRPEIGRGCSNSDEVEDFFNSQGFKIIYPEDYSVSEQVSLFNNASTIAGYAGSGMFSLMFTLEPKKVIVIGSESYDAINEYLIGSLLKAKITYIWCKPKISHPEGTWTLEAFMSEYFVDLPANSKLLSDALA</sequence>
<gene>
    <name evidence="2" type="ORF">ADIAG_04027</name>
</gene>
<name>M7MNU9_9MICC</name>
<evidence type="ECO:0000313" key="3">
    <source>
        <dbReference type="Proteomes" id="UP000012015"/>
    </source>
</evidence>
<protein>
    <submittedName>
        <fullName evidence="2">Capsular polysaccharide biosynthesis protein</fullName>
    </submittedName>
</protein>
<reference evidence="2 3" key="1">
    <citation type="journal article" date="2013" name="Genome Announc.">
        <title>Draft Genome Sequence of Arthrobacter gangotriensis Strain Lz1yT, Isolated from a Penguin Rookery Soil Sample Collected in Antarctica, near the Indian Station Dakshin Gangotri.</title>
        <authorList>
            <person name="Shivaji S."/>
            <person name="Ara S."/>
            <person name="Bandi S."/>
            <person name="Singh A."/>
            <person name="Kumar Pinnaka A."/>
        </authorList>
    </citation>
    <scope>NUCLEOTIDE SEQUENCE [LARGE SCALE GENOMIC DNA]</scope>
    <source>
        <strain evidence="2 3">Lz1y</strain>
    </source>
</reference>
<dbReference type="Pfam" id="PF04577">
    <property type="entry name" value="Glyco_transf_61"/>
    <property type="match status" value="1"/>
</dbReference>
<dbReference type="InterPro" id="IPR049625">
    <property type="entry name" value="Glyco_transf_61_cat"/>
</dbReference>
<dbReference type="PATRIC" id="fig|1276920.7.peg.4019"/>